<dbReference type="PANTHER" id="PTHR47852:SF2">
    <property type="entry name" value="WW DOMAIN-CONTAINING PROTEIN"/>
    <property type="match status" value="1"/>
</dbReference>
<dbReference type="SMART" id="SM00456">
    <property type="entry name" value="WW"/>
    <property type="match status" value="2"/>
</dbReference>
<evidence type="ECO:0000256" key="1">
    <source>
        <dbReference type="SAM" id="MobiDB-lite"/>
    </source>
</evidence>
<feature type="compositionally biased region" description="Pro residues" evidence="1">
    <location>
        <begin position="610"/>
        <end position="637"/>
    </location>
</feature>
<protein>
    <recommendedName>
        <fullName evidence="2">WW domain-containing protein</fullName>
    </recommendedName>
</protein>
<dbReference type="PANTHER" id="PTHR47852">
    <property type="entry name" value="OS06G0298400 PROTEIN"/>
    <property type="match status" value="1"/>
</dbReference>
<proteinExistence type="predicted"/>
<feature type="compositionally biased region" description="Basic and acidic residues" evidence="1">
    <location>
        <begin position="81"/>
        <end position="96"/>
    </location>
</feature>
<evidence type="ECO:0000313" key="4">
    <source>
        <dbReference type="Proteomes" id="UP000593564"/>
    </source>
</evidence>
<gene>
    <name evidence="3" type="ORF">HYC85_011604</name>
</gene>
<dbReference type="PROSITE" id="PS50020">
    <property type="entry name" value="WW_DOMAIN_2"/>
    <property type="match status" value="2"/>
</dbReference>
<dbReference type="Gene3D" id="2.20.70.10">
    <property type="match status" value="2"/>
</dbReference>
<evidence type="ECO:0000259" key="2">
    <source>
        <dbReference type="PROSITE" id="PS50020"/>
    </source>
</evidence>
<feature type="compositionally biased region" description="Low complexity" evidence="1">
    <location>
        <begin position="51"/>
        <end position="60"/>
    </location>
</feature>
<dbReference type="Pfam" id="PF00397">
    <property type="entry name" value="WW"/>
    <property type="match status" value="2"/>
</dbReference>
<comment type="caution">
    <text evidence="3">The sequence shown here is derived from an EMBL/GenBank/DDBJ whole genome shotgun (WGS) entry which is preliminary data.</text>
</comment>
<dbReference type="AlphaFoldDB" id="A0A7J7HBF7"/>
<feature type="domain" description="WW" evidence="2">
    <location>
        <begin position="182"/>
        <end position="216"/>
    </location>
</feature>
<feature type="region of interest" description="Disordered" evidence="1">
    <location>
        <begin position="223"/>
        <end position="247"/>
    </location>
</feature>
<accession>A0A7J7HBF7</accession>
<feature type="region of interest" description="Disordered" evidence="1">
    <location>
        <begin position="441"/>
        <end position="462"/>
    </location>
</feature>
<evidence type="ECO:0000313" key="3">
    <source>
        <dbReference type="EMBL" id="KAF5949611.1"/>
    </source>
</evidence>
<feature type="domain" description="WW" evidence="2">
    <location>
        <begin position="934"/>
        <end position="968"/>
    </location>
</feature>
<dbReference type="EMBL" id="JACBKZ010000005">
    <property type="protein sequence ID" value="KAF5949611.1"/>
    <property type="molecule type" value="Genomic_DNA"/>
</dbReference>
<feature type="region of interest" description="Disordered" evidence="1">
    <location>
        <begin position="596"/>
        <end position="637"/>
    </location>
</feature>
<dbReference type="Proteomes" id="UP000593564">
    <property type="component" value="Unassembled WGS sequence"/>
</dbReference>
<dbReference type="CDD" id="cd00201">
    <property type="entry name" value="WW"/>
    <property type="match status" value="2"/>
</dbReference>
<reference evidence="4" key="1">
    <citation type="journal article" date="2020" name="Nat. Commun.">
        <title>Genome assembly of wild tea tree DASZ reveals pedigree and selection history of tea varieties.</title>
        <authorList>
            <person name="Zhang W."/>
            <person name="Zhang Y."/>
            <person name="Qiu H."/>
            <person name="Guo Y."/>
            <person name="Wan H."/>
            <person name="Zhang X."/>
            <person name="Scossa F."/>
            <person name="Alseekh S."/>
            <person name="Zhang Q."/>
            <person name="Wang P."/>
            <person name="Xu L."/>
            <person name="Schmidt M.H."/>
            <person name="Jia X."/>
            <person name="Li D."/>
            <person name="Zhu A."/>
            <person name="Guo F."/>
            <person name="Chen W."/>
            <person name="Ni D."/>
            <person name="Usadel B."/>
            <person name="Fernie A.R."/>
            <person name="Wen W."/>
        </authorList>
    </citation>
    <scope>NUCLEOTIDE SEQUENCE [LARGE SCALE GENOMIC DNA]</scope>
    <source>
        <strain evidence="4">cv. G240</strain>
    </source>
</reference>
<reference evidence="3 4" key="2">
    <citation type="submission" date="2020-07" db="EMBL/GenBank/DDBJ databases">
        <title>Genome assembly of wild tea tree DASZ reveals pedigree and selection history of tea varieties.</title>
        <authorList>
            <person name="Zhang W."/>
        </authorList>
    </citation>
    <scope>NUCLEOTIDE SEQUENCE [LARGE SCALE GENOMIC DNA]</scope>
    <source>
        <strain evidence="4">cv. G240</strain>
        <tissue evidence="3">Leaf</tissue>
    </source>
</reference>
<feature type="region of interest" description="Disordered" evidence="1">
    <location>
        <begin position="18"/>
        <end position="125"/>
    </location>
</feature>
<organism evidence="3 4">
    <name type="scientific">Camellia sinensis</name>
    <name type="common">Tea plant</name>
    <name type="synonym">Thea sinensis</name>
    <dbReference type="NCBI Taxonomy" id="4442"/>
    <lineage>
        <taxon>Eukaryota</taxon>
        <taxon>Viridiplantae</taxon>
        <taxon>Streptophyta</taxon>
        <taxon>Embryophyta</taxon>
        <taxon>Tracheophyta</taxon>
        <taxon>Spermatophyta</taxon>
        <taxon>Magnoliopsida</taxon>
        <taxon>eudicotyledons</taxon>
        <taxon>Gunneridae</taxon>
        <taxon>Pentapetalae</taxon>
        <taxon>asterids</taxon>
        <taxon>Ericales</taxon>
        <taxon>Theaceae</taxon>
        <taxon>Camellia</taxon>
    </lineage>
</organism>
<dbReference type="InterPro" id="IPR036020">
    <property type="entry name" value="WW_dom_sf"/>
</dbReference>
<keyword evidence="4" id="KW-1185">Reference proteome</keyword>
<dbReference type="SUPFAM" id="SSF51045">
    <property type="entry name" value="WW domain"/>
    <property type="match status" value="2"/>
</dbReference>
<sequence length="968" mass="105415">MGKRKERRIAAMIAAGRRVKLDLFAEPSGDSGGSSAQDELGGDIDPRHRAGSPNSPSSSGKQSENPLLLLGQYSDDELDEESSKRLDDVTAEKSTAEDDDEQVKGSVGTENEDMENNASMELDADKERRHDLETGSVSPDPLQNREDNDVREIDSAVTADLCKVVSTEEASITGTSDVHLTGDVISSWKVVLHEESNQYYYWNTVTGETSWVVPDLLAQGAELTGEQKTAPDTEVRNGPLGGTHEPNSTLDMELDGSATVHPNNHCKAGNVIHETREIDEPEAQIEDQIKGQVLMLTKLRRKIAPMQPLHCIIKISSLGDSVSSQDSGDTLLCNGDATDADQSMVHEEDDTENDLSFSVLKHSEQLLERLKSLKGSKSHMQGHEWISKFLLEVEIRLSDIKSLLPFGSSLLPFWVHCERHLKELEGAIDNEVSQLFKSADSTEIREAEAPHNSWESEGNEIDADGNEKKVVSSSFDLPSADVNVTVSQKDSKNEVANNDVLQAEHVSVIDYPTAHSGSGVGGSSGVHGVAQPTELTSNIVLHGGEDVDMDVDMEVEDATPENATITIDSLAAKYCAPEEQTIQPNPPAEHESFVLPEAFGVPPPPDDDWIPPPPPDNESFPPPPPDDPPELSYPPPPTYFETVQPVSYTEQYNLSYPASNFEYYGQSTTEFPANNVYGHTEGFQVAVSHPPLYYEALPSTYPVAAPVVVNPVEPVVYCDVQDGAVLPGPAVSGAQSLVSHGISSHEVLGSDQISSVESHAEAHSTSLLNAEVGLSVSTDIASLEVPFTPATIQAPATSQAATAVAKSTATNVQSKVPHSKKRTVAVVSTLRSNKKVSSLVDKAAKEKLQEDEEDEPENAYEILEKKRQREIEEWRAQQIASGEARANANFQPLGGDWRERVKRKRAQLNKVAVQTPSEAVTNGNQQPDLKEFSRDLPSGWQAYWDESSKQVYYGNSITSETTWTKPTK</sequence>
<dbReference type="PROSITE" id="PS01159">
    <property type="entry name" value="WW_DOMAIN_1"/>
    <property type="match status" value="2"/>
</dbReference>
<name>A0A7J7HBF7_CAMSI</name>
<dbReference type="InterPro" id="IPR001202">
    <property type="entry name" value="WW_dom"/>
</dbReference>